<organism evidence="3 4">
    <name type="scientific">Ceratodon purpureus</name>
    <name type="common">Fire moss</name>
    <name type="synonym">Dicranum purpureum</name>
    <dbReference type="NCBI Taxonomy" id="3225"/>
    <lineage>
        <taxon>Eukaryota</taxon>
        <taxon>Viridiplantae</taxon>
        <taxon>Streptophyta</taxon>
        <taxon>Embryophyta</taxon>
        <taxon>Bryophyta</taxon>
        <taxon>Bryophytina</taxon>
        <taxon>Bryopsida</taxon>
        <taxon>Dicranidae</taxon>
        <taxon>Pseudoditrichales</taxon>
        <taxon>Ditrichaceae</taxon>
        <taxon>Ceratodon</taxon>
    </lineage>
</organism>
<dbReference type="SUPFAM" id="SSF56112">
    <property type="entry name" value="Protein kinase-like (PK-like)"/>
    <property type="match status" value="1"/>
</dbReference>
<dbReference type="GO" id="GO:0004672">
    <property type="term" value="F:protein kinase activity"/>
    <property type="evidence" value="ECO:0007669"/>
    <property type="project" value="InterPro"/>
</dbReference>
<dbReference type="Gene3D" id="1.10.510.10">
    <property type="entry name" value="Transferase(Phosphotransferase) domain 1"/>
    <property type="match status" value="1"/>
</dbReference>
<dbReference type="PANTHER" id="PTHR45890">
    <property type="entry name" value="AARF DOMAIN CONTAINING KINASE 2 (PREDICTED)"/>
    <property type="match status" value="1"/>
</dbReference>
<protein>
    <recommendedName>
        <fullName evidence="2">Protein kinase domain-containing protein</fullName>
    </recommendedName>
</protein>
<dbReference type="InterPro" id="IPR052402">
    <property type="entry name" value="ADCK_kinase"/>
</dbReference>
<name>A0A8T0I8C0_CERPU</name>
<feature type="transmembrane region" description="Helical" evidence="1">
    <location>
        <begin position="161"/>
        <end position="185"/>
    </location>
</feature>
<dbReference type="InterPro" id="IPR004147">
    <property type="entry name" value="ABC1_dom"/>
</dbReference>
<dbReference type="InterPro" id="IPR011009">
    <property type="entry name" value="Kinase-like_dom_sf"/>
</dbReference>
<evidence type="ECO:0000256" key="1">
    <source>
        <dbReference type="SAM" id="Phobius"/>
    </source>
</evidence>
<sequence length="867" mass="96858">MRPTSVDVDEIKDRIFAMGRGQRHRKWVGKLAPAQTWPLPSTQPEWTVEDAEPAELRVWRKPEAEQRRGQGVAKIGNVRVSFPIKFGIGSGVGGVDSGGLMLRLARVEGGCGVQNDHDFDHTLSSGMRRGSSKTVESVGNVVDAASIILLSQAFCGPVATVAMGCMAVVGFIQAVAPHVIGLFGLQQHTSSMITIQESIPTRVEEFSAASLLLSIGIPLLKSQNRQLYETLRCVGAAIPVGLGYAITTSQVKKLPKGGFRKGEAMWRHRHRWAAKRLCGLMTEFREPSALGWLVDLIEKSTAIPGTRGFLSRSSLPGINQQCLYNISTPLPLSFKSRENLPYEKEAEKEIVVSTPPDILKKDPKKLDLTIVDSYDYNGNADRIIGSLPTNDWEVVESSGTNDFLNNLSEVHRGWRGFKQKASLFSRGCWLAAIFIPFMVFAFLLYFISTFLSAAWREHLQCVVWKMLRYCLERGGAAFIKWGQWSSTREDLFPESLCTILGRLHDQAPTHSYRETRKAILEHLKRPIEAIFDDFPIKPCASGSIAQVYRAKLKDRGDGTPLNVAVKVRHPSVALRIYQDFQIMSAVADVVQGLPALRWLNLRQSIDQFSHTMTSQADLRVEAINLQRFYNNFEGLHKTVVWPKLIPDLVSEGVIVETFERGSALHEFLRKRSTLNTQIAAVGVDAYLKMILTDNFVHTDLHPGNILARMAENDKGECIEQLQLVLLDFGLAEELPPRVRYHFLSFIMNIGAADGERAARHLLQFSWPNVQRCPRPELLTADLKVLFERECDLRIRPIDLNHVLKQVLQLCRKHEVTIDSSYASLVVAVCVLVGFARSLDPELSIMDAAVPCLFLYNLVGRIPGGIYG</sequence>
<dbReference type="AlphaFoldDB" id="A0A8T0I8C0"/>
<keyword evidence="1" id="KW-1133">Transmembrane helix</keyword>
<reference evidence="3" key="1">
    <citation type="submission" date="2020-06" db="EMBL/GenBank/DDBJ databases">
        <title>WGS assembly of Ceratodon purpureus strain R40.</title>
        <authorList>
            <person name="Carey S.B."/>
            <person name="Jenkins J."/>
            <person name="Shu S."/>
            <person name="Lovell J.T."/>
            <person name="Sreedasyam A."/>
            <person name="Maumus F."/>
            <person name="Tiley G.P."/>
            <person name="Fernandez-Pozo N."/>
            <person name="Barry K."/>
            <person name="Chen C."/>
            <person name="Wang M."/>
            <person name="Lipzen A."/>
            <person name="Daum C."/>
            <person name="Saski C.A."/>
            <person name="Payton A.C."/>
            <person name="Mcbreen J.C."/>
            <person name="Conrad R.E."/>
            <person name="Kollar L.M."/>
            <person name="Olsson S."/>
            <person name="Huttunen S."/>
            <person name="Landis J.B."/>
            <person name="Wickett N.J."/>
            <person name="Johnson M.G."/>
            <person name="Rensing S.A."/>
            <person name="Grimwood J."/>
            <person name="Schmutz J."/>
            <person name="Mcdaniel S.F."/>
        </authorList>
    </citation>
    <scope>NUCLEOTIDE SEQUENCE</scope>
    <source>
        <strain evidence="3">R40</strain>
    </source>
</reference>
<feature type="domain" description="Protein kinase" evidence="2">
    <location>
        <begin position="533"/>
        <end position="867"/>
    </location>
</feature>
<dbReference type="PANTHER" id="PTHR45890:SF9">
    <property type="entry name" value="PROTEIN KINASE DOMAIN-CONTAINING PROTEIN"/>
    <property type="match status" value="1"/>
</dbReference>
<evidence type="ECO:0000313" key="4">
    <source>
        <dbReference type="Proteomes" id="UP000822688"/>
    </source>
</evidence>
<gene>
    <name evidence="3" type="ORF">KC19_4G081900</name>
</gene>
<dbReference type="InterPro" id="IPR044095">
    <property type="entry name" value="ADCK2_dom"/>
</dbReference>
<feature type="transmembrane region" description="Helical" evidence="1">
    <location>
        <begin position="428"/>
        <end position="455"/>
    </location>
</feature>
<keyword evidence="1" id="KW-0472">Membrane</keyword>
<accession>A0A8T0I8C0</accession>
<dbReference type="InterPro" id="IPR000719">
    <property type="entry name" value="Prot_kinase_dom"/>
</dbReference>
<dbReference type="CDD" id="cd13971">
    <property type="entry name" value="ADCK2-like"/>
    <property type="match status" value="1"/>
</dbReference>
<keyword evidence="4" id="KW-1185">Reference proteome</keyword>
<dbReference type="EMBL" id="CM026424">
    <property type="protein sequence ID" value="KAG0579209.1"/>
    <property type="molecule type" value="Genomic_DNA"/>
</dbReference>
<evidence type="ECO:0000313" key="3">
    <source>
        <dbReference type="EMBL" id="KAG0579209.1"/>
    </source>
</evidence>
<dbReference type="Pfam" id="PF03109">
    <property type="entry name" value="ABC1"/>
    <property type="match status" value="1"/>
</dbReference>
<dbReference type="Proteomes" id="UP000822688">
    <property type="component" value="Chromosome 4"/>
</dbReference>
<comment type="caution">
    <text evidence="3">The sequence shown here is derived from an EMBL/GenBank/DDBJ whole genome shotgun (WGS) entry which is preliminary data.</text>
</comment>
<dbReference type="GO" id="GO:0005524">
    <property type="term" value="F:ATP binding"/>
    <property type="evidence" value="ECO:0007669"/>
    <property type="project" value="InterPro"/>
</dbReference>
<keyword evidence="1" id="KW-0812">Transmembrane</keyword>
<evidence type="ECO:0000259" key="2">
    <source>
        <dbReference type="PROSITE" id="PS50011"/>
    </source>
</evidence>
<proteinExistence type="predicted"/>
<dbReference type="PROSITE" id="PS50011">
    <property type="entry name" value="PROTEIN_KINASE_DOM"/>
    <property type="match status" value="1"/>
</dbReference>